<keyword evidence="5" id="KW-0645">Protease</keyword>
<sequence>MRTYTWLFLVSCFSLQGTAEVLFGQITSPGYPAPYPPNQTTRWTISVPQGRRIKLQFTHFDVGEGNEQCQDYVKVIDDGQPLVTACGRLRAATDDIPAPLEFISISNALTLTFASQPVQSRHYRGFHAVYTVLAHDECANRKTPCAHYCHSHPEGYFCSCAHGYVLGRDNASCEEKVIDCGLPQEIDNGYISYLSQSNSTTSGAAIQYHCVERYYELSPPGKGIYSCSDYGEWVNSQAGTELPTCSPVCGVSVELAGPGRIFGGVQSKDGMFPWQVFFRNPRGGGALISEEWVMTTASMVEGEENPTMYAGIRDLTNISPRHRLVAKKVFLHDKWKRGVPDPRTNFDNDIALIKLETKVELNNMVYPICLPGSDQEYILEEGKIGYISGWGATETRDKARILHMALISVVKMVNCQNQKADIGDFSQYVFSANMICAGGAGKDSCSGDSGGSFVVQDPHNDTLYFAAGIVSWGPRCGTFGLYTNVRNYLDWIKKTMMENKDI</sequence>
<keyword evidence="8" id="KW-0720">Serine protease</keyword>
<dbReference type="PROSITE" id="PS00135">
    <property type="entry name" value="TRYPSIN_SER"/>
    <property type="match status" value="1"/>
</dbReference>
<dbReference type="SUPFAM" id="SSF57535">
    <property type="entry name" value="Complement control module/SCR domain"/>
    <property type="match status" value="1"/>
</dbReference>
<evidence type="ECO:0000256" key="2">
    <source>
        <dbReference type="ARBA" id="ARBA00022525"/>
    </source>
</evidence>
<evidence type="ECO:0000256" key="9">
    <source>
        <dbReference type="ARBA" id="ARBA00023157"/>
    </source>
</evidence>
<dbReference type="SMART" id="SM00020">
    <property type="entry name" value="Tryp_SPc"/>
    <property type="match status" value="1"/>
</dbReference>
<evidence type="ECO:0000259" key="13">
    <source>
        <dbReference type="PROSITE" id="PS01180"/>
    </source>
</evidence>
<dbReference type="FunFam" id="2.40.10.10:FF:000054">
    <property type="entry name" value="Complement C1r subcomponent"/>
    <property type="match status" value="1"/>
</dbReference>
<evidence type="ECO:0000256" key="10">
    <source>
        <dbReference type="ARBA" id="ARBA00023180"/>
    </source>
</evidence>
<reference evidence="16" key="1">
    <citation type="journal article" date="2022" name="bioRxiv">
        <title>Sequencing and chromosome-scale assembly of the giantPleurodeles waltlgenome.</title>
        <authorList>
            <person name="Brown T."/>
            <person name="Elewa A."/>
            <person name="Iarovenko S."/>
            <person name="Subramanian E."/>
            <person name="Araus A.J."/>
            <person name="Petzold A."/>
            <person name="Susuki M."/>
            <person name="Suzuki K.-i.T."/>
            <person name="Hayashi T."/>
            <person name="Toyoda A."/>
            <person name="Oliveira C."/>
            <person name="Osipova E."/>
            <person name="Leigh N.D."/>
            <person name="Simon A."/>
            <person name="Yun M.H."/>
        </authorList>
    </citation>
    <scope>NUCLEOTIDE SEQUENCE</scope>
    <source>
        <strain evidence="16">20211129_DDA</strain>
        <tissue evidence="16">Liver</tissue>
    </source>
</reference>
<feature type="chain" id="PRO_5043675597" description="Complement subcomponent C1r" evidence="12">
    <location>
        <begin position="20"/>
        <end position="502"/>
    </location>
</feature>
<feature type="domain" description="Sushi" evidence="15">
    <location>
        <begin position="178"/>
        <end position="247"/>
    </location>
</feature>
<dbReference type="SMART" id="SM00032">
    <property type="entry name" value="CCP"/>
    <property type="match status" value="1"/>
</dbReference>
<evidence type="ECO:0008006" key="18">
    <source>
        <dbReference type="Google" id="ProtNLM"/>
    </source>
</evidence>
<keyword evidence="2" id="KW-0964">Secreted</keyword>
<name>A0AAV7P257_PLEWA</name>
<keyword evidence="3" id="KW-0245">EGF-like domain</keyword>
<dbReference type="SUPFAM" id="SSF49854">
    <property type="entry name" value="Spermadhesin, CUB domain"/>
    <property type="match status" value="1"/>
</dbReference>
<evidence type="ECO:0000256" key="8">
    <source>
        <dbReference type="ARBA" id="ARBA00022825"/>
    </source>
</evidence>
<comment type="caution">
    <text evidence="16">The sequence shown here is derived from an EMBL/GenBank/DDBJ whole genome shotgun (WGS) entry which is preliminary data.</text>
</comment>
<dbReference type="InterPro" id="IPR000859">
    <property type="entry name" value="CUB_dom"/>
</dbReference>
<dbReference type="GO" id="GO:0005509">
    <property type="term" value="F:calcium ion binding"/>
    <property type="evidence" value="ECO:0007669"/>
    <property type="project" value="InterPro"/>
</dbReference>
<dbReference type="InterPro" id="IPR001254">
    <property type="entry name" value="Trypsin_dom"/>
</dbReference>
<dbReference type="InterPro" id="IPR001881">
    <property type="entry name" value="EGF-like_Ca-bd_dom"/>
</dbReference>
<dbReference type="Gene3D" id="2.10.25.10">
    <property type="entry name" value="Laminin"/>
    <property type="match status" value="1"/>
</dbReference>
<evidence type="ECO:0000256" key="6">
    <source>
        <dbReference type="ARBA" id="ARBA00022729"/>
    </source>
</evidence>
<keyword evidence="17" id="KW-1185">Reference proteome</keyword>
<evidence type="ECO:0000256" key="12">
    <source>
        <dbReference type="SAM" id="SignalP"/>
    </source>
</evidence>
<dbReference type="InterPro" id="IPR035976">
    <property type="entry name" value="Sushi/SCR/CCP_sf"/>
</dbReference>
<feature type="domain" description="Peptidase S1" evidence="14">
    <location>
        <begin position="261"/>
        <end position="497"/>
    </location>
</feature>
<gene>
    <name evidence="16" type="ORF">NDU88_000859</name>
</gene>
<protein>
    <recommendedName>
        <fullName evidence="18">Complement subcomponent C1r</fullName>
    </recommendedName>
</protein>
<dbReference type="Gene3D" id="2.10.70.10">
    <property type="entry name" value="Complement Module, domain 1"/>
    <property type="match status" value="1"/>
</dbReference>
<feature type="domain" description="CUB" evidence="13">
    <location>
        <begin position="12"/>
        <end position="133"/>
    </location>
</feature>
<dbReference type="CDD" id="cd00190">
    <property type="entry name" value="Tryp_SPc"/>
    <property type="match status" value="1"/>
</dbReference>
<dbReference type="Pfam" id="PF00089">
    <property type="entry name" value="Trypsin"/>
    <property type="match status" value="1"/>
</dbReference>
<dbReference type="Gene3D" id="2.60.120.290">
    <property type="entry name" value="Spermadhesin, CUB domain"/>
    <property type="match status" value="1"/>
</dbReference>
<evidence type="ECO:0000256" key="5">
    <source>
        <dbReference type="ARBA" id="ARBA00022670"/>
    </source>
</evidence>
<comment type="caution">
    <text evidence="11">Lacks conserved residue(s) required for the propagation of feature annotation.</text>
</comment>
<dbReference type="InterPro" id="IPR000436">
    <property type="entry name" value="Sushi_SCR_CCP_dom"/>
</dbReference>
<keyword evidence="9" id="KW-1015">Disulfide bond</keyword>
<keyword evidence="4 11" id="KW-0768">Sushi</keyword>
<dbReference type="PANTHER" id="PTHR24255:SF18">
    <property type="entry name" value="COMPLEMENT C1S SUBCOMPONENT"/>
    <property type="match status" value="1"/>
</dbReference>
<dbReference type="SUPFAM" id="SSF57196">
    <property type="entry name" value="EGF/Laminin"/>
    <property type="match status" value="1"/>
</dbReference>
<evidence type="ECO:0000313" key="16">
    <source>
        <dbReference type="EMBL" id="KAJ1122370.1"/>
    </source>
</evidence>
<dbReference type="InterPro" id="IPR043504">
    <property type="entry name" value="Peptidase_S1_PA_chymotrypsin"/>
</dbReference>
<dbReference type="GO" id="GO:0005615">
    <property type="term" value="C:extracellular space"/>
    <property type="evidence" value="ECO:0007669"/>
    <property type="project" value="TreeGrafter"/>
</dbReference>
<evidence type="ECO:0000259" key="15">
    <source>
        <dbReference type="PROSITE" id="PS50923"/>
    </source>
</evidence>
<dbReference type="SUPFAM" id="SSF50494">
    <property type="entry name" value="Trypsin-like serine proteases"/>
    <property type="match status" value="1"/>
</dbReference>
<dbReference type="PROSITE" id="PS01186">
    <property type="entry name" value="EGF_2"/>
    <property type="match status" value="1"/>
</dbReference>
<evidence type="ECO:0000259" key="14">
    <source>
        <dbReference type="PROSITE" id="PS50240"/>
    </source>
</evidence>
<dbReference type="InterPro" id="IPR035914">
    <property type="entry name" value="Sperma_CUB_dom_sf"/>
</dbReference>
<keyword evidence="7" id="KW-0378">Hydrolase</keyword>
<keyword evidence="6 12" id="KW-0732">Signal</keyword>
<dbReference type="FunFam" id="2.10.70.10:FF:000016">
    <property type="entry name" value="Mannan-binding lectin serine protease 1"/>
    <property type="match status" value="1"/>
</dbReference>
<evidence type="ECO:0000256" key="3">
    <source>
        <dbReference type="ARBA" id="ARBA00022536"/>
    </source>
</evidence>
<dbReference type="PANTHER" id="PTHR24255">
    <property type="entry name" value="COMPLEMENT COMPONENT 1, S SUBCOMPONENT-RELATED"/>
    <property type="match status" value="1"/>
</dbReference>
<dbReference type="PROSITE" id="PS01180">
    <property type="entry name" value="CUB"/>
    <property type="match status" value="1"/>
</dbReference>
<dbReference type="SMART" id="SM00179">
    <property type="entry name" value="EGF_CA"/>
    <property type="match status" value="1"/>
</dbReference>
<dbReference type="PROSITE" id="PS50923">
    <property type="entry name" value="SUSHI"/>
    <property type="match status" value="1"/>
</dbReference>
<dbReference type="SMART" id="SM00042">
    <property type="entry name" value="CUB"/>
    <property type="match status" value="1"/>
</dbReference>
<dbReference type="InterPro" id="IPR000742">
    <property type="entry name" value="EGF"/>
</dbReference>
<dbReference type="EMBL" id="JANPWB010000011">
    <property type="protein sequence ID" value="KAJ1122370.1"/>
    <property type="molecule type" value="Genomic_DNA"/>
</dbReference>
<comment type="subcellular location">
    <subcellularLocation>
        <location evidence="1">Secreted</location>
    </subcellularLocation>
</comment>
<dbReference type="PROSITE" id="PS50240">
    <property type="entry name" value="TRYPSIN_DOM"/>
    <property type="match status" value="1"/>
</dbReference>
<dbReference type="Gene3D" id="2.40.10.10">
    <property type="entry name" value="Trypsin-like serine proteases"/>
    <property type="match status" value="2"/>
</dbReference>
<evidence type="ECO:0000256" key="1">
    <source>
        <dbReference type="ARBA" id="ARBA00004613"/>
    </source>
</evidence>
<accession>A0AAV7P257</accession>
<dbReference type="Pfam" id="PF14670">
    <property type="entry name" value="FXa_inhibition"/>
    <property type="match status" value="1"/>
</dbReference>
<dbReference type="PRINTS" id="PR00722">
    <property type="entry name" value="CHYMOTRYPSIN"/>
</dbReference>
<dbReference type="GO" id="GO:0006508">
    <property type="term" value="P:proteolysis"/>
    <property type="evidence" value="ECO:0007669"/>
    <property type="project" value="UniProtKB-KW"/>
</dbReference>
<dbReference type="Pfam" id="PF00431">
    <property type="entry name" value="CUB"/>
    <property type="match status" value="1"/>
</dbReference>
<proteinExistence type="predicted"/>
<keyword evidence="10" id="KW-0325">Glycoprotein</keyword>
<evidence type="ECO:0000256" key="11">
    <source>
        <dbReference type="PROSITE-ProRule" id="PRU00302"/>
    </source>
</evidence>
<dbReference type="InterPro" id="IPR001314">
    <property type="entry name" value="Peptidase_S1A"/>
</dbReference>
<dbReference type="SMART" id="SM00181">
    <property type="entry name" value="EGF"/>
    <property type="match status" value="1"/>
</dbReference>
<organism evidence="16 17">
    <name type="scientific">Pleurodeles waltl</name>
    <name type="common">Iberian ribbed newt</name>
    <dbReference type="NCBI Taxonomy" id="8319"/>
    <lineage>
        <taxon>Eukaryota</taxon>
        <taxon>Metazoa</taxon>
        <taxon>Chordata</taxon>
        <taxon>Craniata</taxon>
        <taxon>Vertebrata</taxon>
        <taxon>Euteleostomi</taxon>
        <taxon>Amphibia</taxon>
        <taxon>Batrachia</taxon>
        <taxon>Caudata</taxon>
        <taxon>Salamandroidea</taxon>
        <taxon>Salamandridae</taxon>
        <taxon>Pleurodelinae</taxon>
        <taxon>Pleurodeles</taxon>
    </lineage>
</organism>
<dbReference type="InterPro" id="IPR033116">
    <property type="entry name" value="TRYPSIN_SER"/>
</dbReference>
<dbReference type="CDD" id="cd00041">
    <property type="entry name" value="CUB"/>
    <property type="match status" value="1"/>
</dbReference>
<dbReference type="InterPro" id="IPR009003">
    <property type="entry name" value="Peptidase_S1_PA"/>
</dbReference>
<evidence type="ECO:0000256" key="4">
    <source>
        <dbReference type="ARBA" id="ARBA00022659"/>
    </source>
</evidence>
<evidence type="ECO:0000313" key="17">
    <source>
        <dbReference type="Proteomes" id="UP001066276"/>
    </source>
</evidence>
<evidence type="ECO:0000256" key="7">
    <source>
        <dbReference type="ARBA" id="ARBA00022801"/>
    </source>
</evidence>
<feature type="signal peptide" evidence="12">
    <location>
        <begin position="1"/>
        <end position="19"/>
    </location>
</feature>
<dbReference type="AlphaFoldDB" id="A0AAV7P257"/>
<dbReference type="Proteomes" id="UP001066276">
    <property type="component" value="Chromosome 7"/>
</dbReference>
<dbReference type="GO" id="GO:0004252">
    <property type="term" value="F:serine-type endopeptidase activity"/>
    <property type="evidence" value="ECO:0007669"/>
    <property type="project" value="InterPro"/>
</dbReference>